<dbReference type="AlphaFoldDB" id="A0A6C1KEA6"/>
<sequence length="227" mass="22930">MTRCGAVTSRSRCALPLSLTRKGRSSVSDLLEHIAPTHLVPEGHYGPQGSAGVTAHAVETPAAATLVARKGATARLIVACAAAGLPLADGPRVSAGAGLEAAGTAPGRWLVLAEGVSGADLVARLAAMAPGLAAITDQSDANLILDISGEKARAALAKGVTVDLDPTAFAAGDAATTTVSHVGVTFWRRDADTYRFAVGRSFAPAFLRWLTVSAAEYGFALSGTGRG</sequence>
<protein>
    <submittedName>
        <fullName evidence="1">Sarcosine oxidase, gamma subunit</fullName>
    </submittedName>
</protein>
<proteinExistence type="predicted"/>
<dbReference type="EMBL" id="VAUP01000028">
    <property type="protein sequence ID" value="TLX42608.1"/>
    <property type="molecule type" value="Genomic_DNA"/>
</dbReference>
<reference evidence="1 2" key="1">
    <citation type="submission" date="2019-05" db="EMBL/GenBank/DDBJ databases">
        <authorList>
            <person name="Zhou X."/>
        </authorList>
    </citation>
    <scope>NUCLEOTIDE SEQUENCE [LARGE SCALE GENOMIC DNA]</scope>
    <source>
        <strain evidence="1 2">DSM 432</strain>
    </source>
</reference>
<dbReference type="SUPFAM" id="SSF103025">
    <property type="entry name" value="Folate-binding domain"/>
    <property type="match status" value="1"/>
</dbReference>
<dbReference type="Proteomes" id="UP000305131">
    <property type="component" value="Unassembled WGS sequence"/>
</dbReference>
<dbReference type="InterPro" id="IPR007375">
    <property type="entry name" value="SoxG"/>
</dbReference>
<evidence type="ECO:0000313" key="1">
    <source>
        <dbReference type="EMBL" id="TLX42608.1"/>
    </source>
</evidence>
<comment type="caution">
    <text evidence="1">The sequence shown here is derived from an EMBL/GenBank/DDBJ whole genome shotgun (WGS) entry which is preliminary data.</text>
</comment>
<dbReference type="OrthoDB" id="7562825at2"/>
<dbReference type="InterPro" id="IPR027266">
    <property type="entry name" value="TrmE/GcvT-like"/>
</dbReference>
<dbReference type="Gene3D" id="3.30.1360.120">
    <property type="entry name" value="Probable tRNA modification gtpase trme, domain 1"/>
    <property type="match status" value="1"/>
</dbReference>
<dbReference type="Pfam" id="PF04268">
    <property type="entry name" value="SoxG"/>
    <property type="match status" value="1"/>
</dbReference>
<accession>A0A6C1KEA6</accession>
<gene>
    <name evidence="1" type="ORF">FBQ73_13285</name>
</gene>
<name>A0A6C1KEA6_XANAU</name>
<organism evidence="1 2">
    <name type="scientific">Xanthobacter autotrophicus</name>
    <dbReference type="NCBI Taxonomy" id="280"/>
    <lineage>
        <taxon>Bacteria</taxon>
        <taxon>Pseudomonadati</taxon>
        <taxon>Pseudomonadota</taxon>
        <taxon>Alphaproteobacteria</taxon>
        <taxon>Hyphomicrobiales</taxon>
        <taxon>Xanthobacteraceae</taxon>
        <taxon>Xanthobacter</taxon>
    </lineage>
</organism>
<evidence type="ECO:0000313" key="2">
    <source>
        <dbReference type="Proteomes" id="UP000305131"/>
    </source>
</evidence>
<dbReference type="Gene3D" id="3.30.70.1520">
    <property type="entry name" value="Heterotetrameric sarcosine oxidase"/>
    <property type="match status" value="1"/>
</dbReference>